<dbReference type="InterPro" id="IPR030457">
    <property type="entry name" value="ELO_CS"/>
</dbReference>
<dbReference type="GO" id="GO:0005789">
    <property type="term" value="C:endoplasmic reticulum membrane"/>
    <property type="evidence" value="ECO:0007669"/>
    <property type="project" value="TreeGrafter"/>
</dbReference>
<sequence>MATMMESLFSDVNSTLANTGLHANIKMVWYPVDEAGECLRVGQKASAPYEELSCLYPTYGMTYFEWEKRGMTELHEQIWDFMRHNPWVPYVTCVLYGLAIVLGQKYFANRPPLNWRKALAAWNLGLAIFSFAGFTRTAPQLAHNLYHYGWENTLDSYPLSAVGQGSSCLWVFAFILSKFVELIDTMFIVVHKKKLLFLHWYHHITVLLFCWHSWVTYQPMGLIFCVVNYGVHSIMYFYYYLMAVKRKPKWFNPQIITVVQILQMVVGVRVCTQSWHLAKHRGSFVDKRVIVAGLVMYASYLALFMQFFVNRYLVGKKVKSS</sequence>
<dbReference type="EMBL" id="CAICTM010000434">
    <property type="protein sequence ID" value="CAB9510421.1"/>
    <property type="molecule type" value="Genomic_DNA"/>
</dbReference>
<keyword evidence="8 10" id="KW-0472">Membrane</keyword>
<evidence type="ECO:0000313" key="12">
    <source>
        <dbReference type="Proteomes" id="UP001153069"/>
    </source>
</evidence>
<gene>
    <name evidence="11" type="ORF">SEMRO_435_G142430.1</name>
</gene>
<keyword evidence="5 10" id="KW-0276">Fatty acid metabolism</keyword>
<protein>
    <recommendedName>
        <fullName evidence="10">Elongation of fatty acids protein</fullName>
        <ecNumber evidence="10">2.3.1.-</ecNumber>
    </recommendedName>
</protein>
<dbReference type="GO" id="GO:0019367">
    <property type="term" value="P:fatty acid elongation, saturated fatty acid"/>
    <property type="evidence" value="ECO:0007669"/>
    <property type="project" value="TreeGrafter"/>
</dbReference>
<proteinExistence type="inferred from homology"/>
<dbReference type="AlphaFoldDB" id="A0A9N8E0T7"/>
<keyword evidence="3 10" id="KW-0808">Transferase</keyword>
<name>A0A9N8E0T7_9STRA</name>
<evidence type="ECO:0000256" key="10">
    <source>
        <dbReference type="RuleBase" id="RU361115"/>
    </source>
</evidence>
<comment type="caution">
    <text evidence="11">The sequence shown here is derived from an EMBL/GenBank/DDBJ whole genome shotgun (WGS) entry which is preliminary data.</text>
</comment>
<feature type="transmembrane region" description="Helical" evidence="10">
    <location>
        <begin position="119"/>
        <end position="137"/>
    </location>
</feature>
<evidence type="ECO:0000256" key="9">
    <source>
        <dbReference type="ARBA" id="ARBA00023160"/>
    </source>
</evidence>
<feature type="transmembrane region" description="Helical" evidence="10">
    <location>
        <begin position="196"/>
        <end position="214"/>
    </location>
</feature>
<comment type="catalytic activity">
    <reaction evidence="10">
        <text>an acyl-CoA + malonyl-CoA + H(+) = a 3-oxoacyl-CoA + CO2 + CoA</text>
        <dbReference type="Rhea" id="RHEA:50252"/>
        <dbReference type="ChEBI" id="CHEBI:15378"/>
        <dbReference type="ChEBI" id="CHEBI:16526"/>
        <dbReference type="ChEBI" id="CHEBI:57287"/>
        <dbReference type="ChEBI" id="CHEBI:57384"/>
        <dbReference type="ChEBI" id="CHEBI:58342"/>
        <dbReference type="ChEBI" id="CHEBI:90726"/>
    </reaction>
    <physiologicalReaction direction="left-to-right" evidence="10">
        <dbReference type="Rhea" id="RHEA:50253"/>
    </physiologicalReaction>
</comment>
<dbReference type="InterPro" id="IPR002076">
    <property type="entry name" value="ELO_fam"/>
</dbReference>
<dbReference type="PROSITE" id="PS01188">
    <property type="entry name" value="ELO"/>
    <property type="match status" value="1"/>
</dbReference>
<evidence type="ECO:0000256" key="8">
    <source>
        <dbReference type="ARBA" id="ARBA00023136"/>
    </source>
</evidence>
<dbReference type="GO" id="GO:0042761">
    <property type="term" value="P:very long-chain fatty acid biosynthetic process"/>
    <property type="evidence" value="ECO:0007669"/>
    <property type="project" value="TreeGrafter"/>
</dbReference>
<reference evidence="11" key="1">
    <citation type="submission" date="2020-06" db="EMBL/GenBank/DDBJ databases">
        <authorList>
            <consortium name="Plant Systems Biology data submission"/>
        </authorList>
    </citation>
    <scope>NUCLEOTIDE SEQUENCE</scope>
    <source>
        <strain evidence="11">D6</strain>
    </source>
</reference>
<evidence type="ECO:0000256" key="6">
    <source>
        <dbReference type="ARBA" id="ARBA00022989"/>
    </source>
</evidence>
<comment type="similarity">
    <text evidence="10">Belongs to the ELO family.</text>
</comment>
<dbReference type="GO" id="GO:0034626">
    <property type="term" value="P:fatty acid elongation, polyunsaturated fatty acid"/>
    <property type="evidence" value="ECO:0007669"/>
    <property type="project" value="TreeGrafter"/>
</dbReference>
<evidence type="ECO:0000256" key="7">
    <source>
        <dbReference type="ARBA" id="ARBA00023098"/>
    </source>
</evidence>
<evidence type="ECO:0000313" key="11">
    <source>
        <dbReference type="EMBL" id="CAB9510421.1"/>
    </source>
</evidence>
<keyword evidence="4 10" id="KW-0812">Transmembrane</keyword>
<comment type="subcellular location">
    <subcellularLocation>
        <location evidence="1">Membrane</location>
        <topology evidence="1">Multi-pass membrane protein</topology>
    </subcellularLocation>
</comment>
<dbReference type="PANTHER" id="PTHR11157:SF17">
    <property type="entry name" value="ELONGATION OF VERY LONG CHAIN FATTY ACIDS PROTEIN 6"/>
    <property type="match status" value="1"/>
</dbReference>
<keyword evidence="9 10" id="KW-0275">Fatty acid biosynthesis</keyword>
<accession>A0A9N8E0T7</accession>
<feature type="transmembrane region" description="Helical" evidence="10">
    <location>
        <begin position="87"/>
        <end position="107"/>
    </location>
</feature>
<dbReference type="GO" id="GO:0034625">
    <property type="term" value="P:fatty acid elongation, monounsaturated fatty acid"/>
    <property type="evidence" value="ECO:0007669"/>
    <property type="project" value="TreeGrafter"/>
</dbReference>
<feature type="transmembrane region" description="Helical" evidence="10">
    <location>
        <begin position="220"/>
        <end position="241"/>
    </location>
</feature>
<evidence type="ECO:0000256" key="1">
    <source>
        <dbReference type="ARBA" id="ARBA00004141"/>
    </source>
</evidence>
<dbReference type="OrthoDB" id="37170at2759"/>
<evidence type="ECO:0000256" key="2">
    <source>
        <dbReference type="ARBA" id="ARBA00022516"/>
    </source>
</evidence>
<evidence type="ECO:0000256" key="5">
    <source>
        <dbReference type="ARBA" id="ARBA00022832"/>
    </source>
</evidence>
<dbReference type="GO" id="GO:0030148">
    <property type="term" value="P:sphingolipid biosynthetic process"/>
    <property type="evidence" value="ECO:0007669"/>
    <property type="project" value="TreeGrafter"/>
</dbReference>
<evidence type="ECO:0000256" key="3">
    <source>
        <dbReference type="ARBA" id="ARBA00022679"/>
    </source>
</evidence>
<dbReference type="Pfam" id="PF01151">
    <property type="entry name" value="ELO"/>
    <property type="match status" value="1"/>
</dbReference>
<dbReference type="PANTHER" id="PTHR11157">
    <property type="entry name" value="FATTY ACID ACYL TRANSFERASE-RELATED"/>
    <property type="match status" value="1"/>
</dbReference>
<keyword evidence="6 10" id="KW-1133">Transmembrane helix</keyword>
<dbReference type="Proteomes" id="UP001153069">
    <property type="component" value="Unassembled WGS sequence"/>
</dbReference>
<organism evidence="11 12">
    <name type="scientific">Seminavis robusta</name>
    <dbReference type="NCBI Taxonomy" id="568900"/>
    <lineage>
        <taxon>Eukaryota</taxon>
        <taxon>Sar</taxon>
        <taxon>Stramenopiles</taxon>
        <taxon>Ochrophyta</taxon>
        <taxon>Bacillariophyta</taxon>
        <taxon>Bacillariophyceae</taxon>
        <taxon>Bacillariophycidae</taxon>
        <taxon>Naviculales</taxon>
        <taxon>Naviculaceae</taxon>
        <taxon>Seminavis</taxon>
    </lineage>
</organism>
<evidence type="ECO:0000256" key="4">
    <source>
        <dbReference type="ARBA" id="ARBA00022692"/>
    </source>
</evidence>
<dbReference type="GO" id="GO:0009922">
    <property type="term" value="F:fatty acid elongase activity"/>
    <property type="evidence" value="ECO:0007669"/>
    <property type="project" value="InterPro"/>
</dbReference>
<keyword evidence="12" id="KW-1185">Reference proteome</keyword>
<keyword evidence="2 10" id="KW-0444">Lipid biosynthesis</keyword>
<keyword evidence="7 10" id="KW-0443">Lipid metabolism</keyword>
<feature type="transmembrane region" description="Helical" evidence="10">
    <location>
        <begin position="289"/>
        <end position="309"/>
    </location>
</feature>
<dbReference type="EC" id="2.3.1.-" evidence="10"/>
<feature type="transmembrane region" description="Helical" evidence="10">
    <location>
        <begin position="157"/>
        <end position="176"/>
    </location>
</feature>